<dbReference type="InterPro" id="IPR003340">
    <property type="entry name" value="B3_DNA-bd"/>
</dbReference>
<proteinExistence type="predicted"/>
<keyword evidence="3" id="KW-0238">DNA-binding</keyword>
<sequence length="422" mass="46960">MGQSGDHRCRAISRHLKVLLPPSSSSSHKLRISDDFARHMDGAGETTAFVMSPLGSKVWRVEVGRDGGGAYLSRGWPEFVAAHGIRALWFVVFRHHGRGVLTVKAFDTSFCLSELLSRPKPVDGAGNGRETAAGSRRPQFIRVLLRRFKDKMVIPPAFIRKHITKAEMNSGLAVLSLCGEHQHVEVEKDRSGNVWFSGGWSRFLASNGITQGEALLLRYEGKMEFTVKVFGFDGCQKIFKSTKISDLEQIGQSVPMKMREEDDAPSSSTGKRKSSNEVPSSPETKPASSSTPSKKKTAAEAGRNFCTYDMGPPSWIRKRINTYVLKKHLPLPPTFCKAIGFSKPCEITLRTSTGNGATRSWQVHGCAYSWSHHHQLGKGWKSFCRHNRLREGDVCTFNIIESTLWHVEIARCSQAMHVFDVA</sequence>
<dbReference type="AlphaFoldDB" id="A0AAV5DST6"/>
<dbReference type="EMBL" id="BQKI01000040">
    <property type="protein sequence ID" value="GJN13182.1"/>
    <property type="molecule type" value="Genomic_DNA"/>
</dbReference>
<protein>
    <recommendedName>
        <fullName evidence="7">TF-B3 domain-containing protein</fullName>
    </recommendedName>
</protein>
<evidence type="ECO:0000256" key="1">
    <source>
        <dbReference type="ARBA" id="ARBA00004123"/>
    </source>
</evidence>
<dbReference type="PANTHER" id="PTHR31674:SF86">
    <property type="entry name" value="B3 DOMAIN-CONTAINING PROTEIN OS04G0347400-RELATED"/>
    <property type="match status" value="1"/>
</dbReference>
<dbReference type="PANTHER" id="PTHR31674">
    <property type="entry name" value="B3 DOMAIN-CONTAINING PROTEIN REM-LIKE 3-RELATED"/>
    <property type="match status" value="1"/>
</dbReference>
<dbReference type="InterPro" id="IPR039218">
    <property type="entry name" value="REM_fam"/>
</dbReference>
<dbReference type="Proteomes" id="UP001054889">
    <property type="component" value="Unassembled WGS sequence"/>
</dbReference>
<comment type="caution">
    <text evidence="8">The sequence shown here is derived from an EMBL/GenBank/DDBJ whole genome shotgun (WGS) entry which is preliminary data.</text>
</comment>
<evidence type="ECO:0000313" key="9">
    <source>
        <dbReference type="Proteomes" id="UP001054889"/>
    </source>
</evidence>
<feature type="domain" description="TF-B3" evidence="7">
    <location>
        <begin position="314"/>
        <end position="413"/>
    </location>
</feature>
<dbReference type="SMART" id="SM01019">
    <property type="entry name" value="B3"/>
    <property type="match status" value="3"/>
</dbReference>
<feature type="domain" description="TF-B3" evidence="7">
    <location>
        <begin position="137"/>
        <end position="233"/>
    </location>
</feature>
<dbReference type="GO" id="GO:0005634">
    <property type="term" value="C:nucleus"/>
    <property type="evidence" value="ECO:0007669"/>
    <property type="project" value="UniProtKB-SubCell"/>
</dbReference>
<name>A0AAV5DST6_ELECO</name>
<evidence type="ECO:0000256" key="2">
    <source>
        <dbReference type="ARBA" id="ARBA00023015"/>
    </source>
</evidence>
<evidence type="ECO:0000256" key="6">
    <source>
        <dbReference type="SAM" id="MobiDB-lite"/>
    </source>
</evidence>
<evidence type="ECO:0000256" key="4">
    <source>
        <dbReference type="ARBA" id="ARBA00023163"/>
    </source>
</evidence>
<dbReference type="Pfam" id="PF02362">
    <property type="entry name" value="B3"/>
    <property type="match status" value="3"/>
</dbReference>
<keyword evidence="9" id="KW-1185">Reference proteome</keyword>
<feature type="region of interest" description="Disordered" evidence="6">
    <location>
        <begin position="250"/>
        <end position="298"/>
    </location>
</feature>
<dbReference type="SUPFAM" id="SSF101936">
    <property type="entry name" value="DNA-binding pseudobarrel domain"/>
    <property type="match status" value="3"/>
</dbReference>
<organism evidence="8 9">
    <name type="scientific">Eleusine coracana subsp. coracana</name>
    <dbReference type="NCBI Taxonomy" id="191504"/>
    <lineage>
        <taxon>Eukaryota</taxon>
        <taxon>Viridiplantae</taxon>
        <taxon>Streptophyta</taxon>
        <taxon>Embryophyta</taxon>
        <taxon>Tracheophyta</taxon>
        <taxon>Spermatophyta</taxon>
        <taxon>Magnoliopsida</taxon>
        <taxon>Liliopsida</taxon>
        <taxon>Poales</taxon>
        <taxon>Poaceae</taxon>
        <taxon>PACMAD clade</taxon>
        <taxon>Chloridoideae</taxon>
        <taxon>Cynodonteae</taxon>
        <taxon>Eleusininae</taxon>
        <taxon>Eleusine</taxon>
    </lineage>
</organism>
<dbReference type="Gene3D" id="2.40.330.10">
    <property type="entry name" value="DNA-binding pseudobarrel domain"/>
    <property type="match status" value="3"/>
</dbReference>
<evidence type="ECO:0000256" key="5">
    <source>
        <dbReference type="ARBA" id="ARBA00023242"/>
    </source>
</evidence>
<reference evidence="8" key="2">
    <citation type="submission" date="2021-12" db="EMBL/GenBank/DDBJ databases">
        <title>Resequencing data analysis of finger millet.</title>
        <authorList>
            <person name="Hatakeyama M."/>
            <person name="Aluri S."/>
            <person name="Balachadran M.T."/>
            <person name="Sivarajan S.R."/>
            <person name="Poveda L."/>
            <person name="Shimizu-Inatsugi R."/>
            <person name="Schlapbach R."/>
            <person name="Sreeman S.M."/>
            <person name="Shimizu K.K."/>
        </authorList>
    </citation>
    <scope>NUCLEOTIDE SEQUENCE</scope>
</reference>
<comment type="subcellular location">
    <subcellularLocation>
        <location evidence="1">Nucleus</location>
    </subcellularLocation>
</comment>
<reference evidence="8" key="1">
    <citation type="journal article" date="2018" name="DNA Res.">
        <title>Multiple hybrid de novo genome assembly of finger millet, an orphan allotetraploid crop.</title>
        <authorList>
            <person name="Hatakeyama M."/>
            <person name="Aluri S."/>
            <person name="Balachadran M.T."/>
            <person name="Sivarajan S.R."/>
            <person name="Patrignani A."/>
            <person name="Gruter S."/>
            <person name="Poveda L."/>
            <person name="Shimizu-Inatsugi R."/>
            <person name="Baeten J."/>
            <person name="Francoijs K.J."/>
            <person name="Nataraja K.N."/>
            <person name="Reddy Y.A.N."/>
            <person name="Phadnis S."/>
            <person name="Ravikumar R.L."/>
            <person name="Schlapbach R."/>
            <person name="Sreeman S.M."/>
            <person name="Shimizu K.K."/>
        </authorList>
    </citation>
    <scope>NUCLEOTIDE SEQUENCE</scope>
</reference>
<feature type="domain" description="TF-B3" evidence="7">
    <location>
        <begin position="15"/>
        <end position="109"/>
    </location>
</feature>
<dbReference type="CDD" id="cd10017">
    <property type="entry name" value="B3_DNA"/>
    <property type="match status" value="3"/>
</dbReference>
<evidence type="ECO:0000313" key="8">
    <source>
        <dbReference type="EMBL" id="GJN13182.1"/>
    </source>
</evidence>
<dbReference type="PROSITE" id="PS50863">
    <property type="entry name" value="B3"/>
    <property type="match status" value="3"/>
</dbReference>
<accession>A0AAV5DST6</accession>
<feature type="compositionally biased region" description="Low complexity" evidence="6">
    <location>
        <begin position="279"/>
        <end position="292"/>
    </location>
</feature>
<keyword evidence="5" id="KW-0539">Nucleus</keyword>
<evidence type="ECO:0000259" key="7">
    <source>
        <dbReference type="PROSITE" id="PS50863"/>
    </source>
</evidence>
<dbReference type="InterPro" id="IPR015300">
    <property type="entry name" value="DNA-bd_pseudobarrel_sf"/>
</dbReference>
<evidence type="ECO:0000256" key="3">
    <source>
        <dbReference type="ARBA" id="ARBA00023125"/>
    </source>
</evidence>
<keyword evidence="2" id="KW-0805">Transcription regulation</keyword>
<dbReference type="GO" id="GO:0003677">
    <property type="term" value="F:DNA binding"/>
    <property type="evidence" value="ECO:0007669"/>
    <property type="project" value="UniProtKB-KW"/>
</dbReference>
<gene>
    <name evidence="8" type="primary">ga31526</name>
    <name evidence="8" type="ORF">PR202_ga31526</name>
</gene>
<keyword evidence="4" id="KW-0804">Transcription</keyword>